<dbReference type="PANTHER" id="PTHR43795">
    <property type="entry name" value="BIFUNCTIONAL ASPARTATE AMINOTRANSFERASE AND GLUTAMATE/ASPARTATE-PREPHENATE AMINOTRANSFERASE-RELATED"/>
    <property type="match status" value="1"/>
</dbReference>
<dbReference type="Pfam" id="PF00155">
    <property type="entry name" value="Aminotran_1_2"/>
    <property type="match status" value="1"/>
</dbReference>
<evidence type="ECO:0000313" key="4">
    <source>
        <dbReference type="EMBL" id="PWN34512.1"/>
    </source>
</evidence>
<dbReference type="Gene3D" id="3.40.640.10">
    <property type="entry name" value="Type I PLP-dependent aspartate aminotransferase-like (Major domain)"/>
    <property type="match status" value="1"/>
</dbReference>
<dbReference type="InterPro" id="IPR004839">
    <property type="entry name" value="Aminotransferase_I/II_large"/>
</dbReference>
<accession>A0A316VAJ8</accession>
<dbReference type="InterPro" id="IPR050478">
    <property type="entry name" value="Ethylene_sulfur-biosynth"/>
</dbReference>
<dbReference type="InterPro" id="IPR015421">
    <property type="entry name" value="PyrdxlP-dep_Trfase_major"/>
</dbReference>
<dbReference type="PRINTS" id="PR00753">
    <property type="entry name" value="ACCSYNTHASE"/>
</dbReference>
<dbReference type="Proteomes" id="UP000245771">
    <property type="component" value="Unassembled WGS sequence"/>
</dbReference>
<keyword evidence="4" id="KW-0808">Transferase</keyword>
<dbReference type="InParanoid" id="A0A316VAJ8"/>
<feature type="domain" description="Aminotransferase class I/classII large" evidence="3">
    <location>
        <begin position="116"/>
        <end position="467"/>
    </location>
</feature>
<dbReference type="AlphaFoldDB" id="A0A316VAJ8"/>
<dbReference type="CDD" id="cd00609">
    <property type="entry name" value="AAT_like"/>
    <property type="match status" value="1"/>
</dbReference>
<protein>
    <submittedName>
        <fullName evidence="4">PLP-dependent transferase</fullName>
    </submittedName>
</protein>
<dbReference type="GO" id="GO:0006520">
    <property type="term" value="P:amino acid metabolic process"/>
    <property type="evidence" value="ECO:0007669"/>
    <property type="project" value="TreeGrafter"/>
</dbReference>
<dbReference type="GeneID" id="37019004"/>
<sequence length="485" mass="53512">MSDQPTAKNGLSRRGLKDLEEMSGRVAILLKMFANQFDAKSNPDGIVVLGIADNSLCRTELVEFFTSPGRLQLEPRDLTYADHFYASTRVLKAIAGLYNDVPDGLYSEKDWKPPLKRVEEGHILVGNGATEIIDACFWDLCDEGDGVLLSAPYYNAFDEDLSFRAKVQIVQVHMPEPKSGSGSDAKEPKASFAVDIIKDYEDALQKAKAKGIKCRAVLICNPHNPTGGIYPRETVVALAKFAAKHDLHLVMDEIYARGCFTTKAVPNPTPFDSILGIDVEKEAGLNPSHVHVISSASKDFSINGFRIGIFISQHNPDLITSMGANARFAQTASPAGQLFASLLNDRKYLAWFLQENRRRLTITFDKVTEFLSHHGIPFVPSNAGHFLLIDLQKYLSDGEQKRDGIAGQEAATGQESELTPERELTHKFIEGGVMLAPGSQYHYPAPGFFRMTFSIEPQALQVGLSRIEKVLGLPSWITSQPPVQF</sequence>
<gene>
    <name evidence="4" type="ORF">FA14DRAFT_143796</name>
</gene>
<dbReference type="EMBL" id="KZ819603">
    <property type="protein sequence ID" value="PWN34512.1"/>
    <property type="molecule type" value="Genomic_DNA"/>
</dbReference>
<dbReference type="SUPFAM" id="SSF53383">
    <property type="entry name" value="PLP-dependent transferases"/>
    <property type="match status" value="1"/>
</dbReference>
<keyword evidence="5" id="KW-1185">Reference proteome</keyword>
<evidence type="ECO:0000313" key="5">
    <source>
        <dbReference type="Proteomes" id="UP000245771"/>
    </source>
</evidence>
<dbReference type="InterPro" id="IPR015424">
    <property type="entry name" value="PyrdxlP-dep_Trfase"/>
</dbReference>
<organism evidence="4 5">
    <name type="scientific">Meira miltonrushii</name>
    <dbReference type="NCBI Taxonomy" id="1280837"/>
    <lineage>
        <taxon>Eukaryota</taxon>
        <taxon>Fungi</taxon>
        <taxon>Dikarya</taxon>
        <taxon>Basidiomycota</taxon>
        <taxon>Ustilaginomycotina</taxon>
        <taxon>Exobasidiomycetes</taxon>
        <taxon>Exobasidiales</taxon>
        <taxon>Brachybasidiaceae</taxon>
        <taxon>Meira</taxon>
    </lineage>
</organism>
<reference evidence="4 5" key="1">
    <citation type="journal article" date="2018" name="Mol. Biol. Evol.">
        <title>Broad Genomic Sampling Reveals a Smut Pathogenic Ancestry of the Fungal Clade Ustilaginomycotina.</title>
        <authorList>
            <person name="Kijpornyongpan T."/>
            <person name="Mondo S.J."/>
            <person name="Barry K."/>
            <person name="Sandor L."/>
            <person name="Lee J."/>
            <person name="Lipzen A."/>
            <person name="Pangilinan J."/>
            <person name="LaButti K."/>
            <person name="Hainaut M."/>
            <person name="Henrissat B."/>
            <person name="Grigoriev I.V."/>
            <person name="Spatafora J.W."/>
            <person name="Aime M.C."/>
        </authorList>
    </citation>
    <scope>NUCLEOTIDE SEQUENCE [LARGE SCALE GENOMIC DNA]</scope>
    <source>
        <strain evidence="4 5">MCA 3882</strain>
    </source>
</reference>
<evidence type="ECO:0000256" key="2">
    <source>
        <dbReference type="ARBA" id="ARBA00022898"/>
    </source>
</evidence>
<dbReference type="OrthoDB" id="7042322at2759"/>
<evidence type="ECO:0000259" key="3">
    <source>
        <dbReference type="Pfam" id="PF00155"/>
    </source>
</evidence>
<dbReference type="InterPro" id="IPR015422">
    <property type="entry name" value="PyrdxlP-dep_Trfase_small"/>
</dbReference>
<dbReference type="Gene3D" id="3.90.1150.10">
    <property type="entry name" value="Aspartate Aminotransferase, domain 1"/>
    <property type="match status" value="1"/>
</dbReference>
<dbReference type="GO" id="GO:0008483">
    <property type="term" value="F:transaminase activity"/>
    <property type="evidence" value="ECO:0007669"/>
    <property type="project" value="TreeGrafter"/>
</dbReference>
<keyword evidence="2" id="KW-0663">Pyridoxal phosphate</keyword>
<dbReference type="STRING" id="1280837.A0A316VAJ8"/>
<proteinExistence type="inferred from homology"/>
<dbReference type="PANTHER" id="PTHR43795:SF39">
    <property type="entry name" value="AMINOTRANSFERASE CLASS I_CLASSII DOMAIN-CONTAINING PROTEIN"/>
    <property type="match status" value="1"/>
</dbReference>
<dbReference type="PROSITE" id="PS00105">
    <property type="entry name" value="AA_TRANSFER_CLASS_1"/>
    <property type="match status" value="1"/>
</dbReference>
<evidence type="ECO:0000256" key="1">
    <source>
        <dbReference type="ARBA" id="ARBA00007441"/>
    </source>
</evidence>
<name>A0A316VAJ8_9BASI</name>
<comment type="similarity">
    <text evidence="1">Belongs to the class-I pyridoxal-phosphate-dependent aminotransferase family.</text>
</comment>
<dbReference type="GO" id="GO:0030170">
    <property type="term" value="F:pyridoxal phosphate binding"/>
    <property type="evidence" value="ECO:0007669"/>
    <property type="project" value="InterPro"/>
</dbReference>
<dbReference type="InterPro" id="IPR004838">
    <property type="entry name" value="NHTrfase_class1_PyrdxlP-BS"/>
</dbReference>
<dbReference type="RefSeq" id="XP_025354814.1">
    <property type="nucleotide sequence ID" value="XM_025497223.1"/>
</dbReference>